<proteinExistence type="inferred from homology"/>
<dbReference type="PRINTS" id="PR00738">
    <property type="entry name" value="GLHYDRLASE20"/>
</dbReference>
<evidence type="ECO:0000256" key="1">
    <source>
        <dbReference type="ARBA" id="ARBA00001231"/>
    </source>
</evidence>
<comment type="catalytic activity">
    <reaction evidence="1">
        <text>Hydrolysis of terminal non-reducing N-acetyl-D-hexosamine residues in N-acetyl-beta-D-hexosaminides.</text>
        <dbReference type="EC" id="3.2.1.52"/>
    </reaction>
</comment>
<evidence type="ECO:0000256" key="6">
    <source>
        <dbReference type="ARBA" id="ARBA00030512"/>
    </source>
</evidence>
<dbReference type="GO" id="GO:0016020">
    <property type="term" value="C:membrane"/>
    <property type="evidence" value="ECO:0007669"/>
    <property type="project" value="TreeGrafter"/>
</dbReference>
<dbReference type="AlphaFoldDB" id="A0A4U1C1Y4"/>
<evidence type="ECO:0000256" key="8">
    <source>
        <dbReference type="PIRSR" id="PIRSR625705-1"/>
    </source>
</evidence>
<dbReference type="Pfam" id="PF00728">
    <property type="entry name" value="Glyco_hydro_20"/>
    <property type="match status" value="1"/>
</dbReference>
<dbReference type="InterPro" id="IPR017853">
    <property type="entry name" value="GH"/>
</dbReference>
<dbReference type="RefSeq" id="WP_136825916.1">
    <property type="nucleotide sequence ID" value="NZ_SWBP01000002.1"/>
</dbReference>
<dbReference type="GO" id="GO:0004563">
    <property type="term" value="F:beta-N-acetylhexosaminidase activity"/>
    <property type="evidence" value="ECO:0007669"/>
    <property type="project" value="UniProtKB-EC"/>
</dbReference>
<dbReference type="PANTHER" id="PTHR22600:SF57">
    <property type="entry name" value="BETA-N-ACETYLHEXOSAMINIDASE"/>
    <property type="match status" value="1"/>
</dbReference>
<gene>
    <name evidence="10" type="ORF">FA046_08330</name>
</gene>
<feature type="active site" description="Proton donor" evidence="8">
    <location>
        <position position="514"/>
    </location>
</feature>
<dbReference type="SUPFAM" id="SSF81296">
    <property type="entry name" value="E set domains"/>
    <property type="match status" value="1"/>
</dbReference>
<dbReference type="SUPFAM" id="SSF55545">
    <property type="entry name" value="beta-N-acetylhexosaminidase-like domain"/>
    <property type="match status" value="1"/>
</dbReference>
<dbReference type="InterPro" id="IPR014756">
    <property type="entry name" value="Ig_E-set"/>
</dbReference>
<dbReference type="InterPro" id="IPR015882">
    <property type="entry name" value="HEX_bac_N"/>
</dbReference>
<feature type="domain" description="Chitobiase/beta-hexosaminidases N-terminal" evidence="9">
    <location>
        <begin position="25"/>
        <end position="178"/>
    </location>
</feature>
<organism evidence="10 11">
    <name type="scientific">Pedobacter cryophilus</name>
    <dbReference type="NCBI Taxonomy" id="2571271"/>
    <lineage>
        <taxon>Bacteria</taxon>
        <taxon>Pseudomonadati</taxon>
        <taxon>Bacteroidota</taxon>
        <taxon>Sphingobacteriia</taxon>
        <taxon>Sphingobacteriales</taxon>
        <taxon>Sphingobacteriaceae</taxon>
        <taxon>Pedobacter</taxon>
    </lineage>
</organism>
<dbReference type="InterPro" id="IPR025705">
    <property type="entry name" value="Beta_hexosaminidase_sua/sub"/>
</dbReference>
<dbReference type="InterPro" id="IPR029018">
    <property type="entry name" value="Hex-like_dom2"/>
</dbReference>
<keyword evidence="5" id="KW-0326">Glycosidase</keyword>
<dbReference type="Gene3D" id="2.60.40.10">
    <property type="entry name" value="Immunoglobulins"/>
    <property type="match status" value="1"/>
</dbReference>
<dbReference type="OrthoDB" id="1006965at2"/>
<dbReference type="Pfam" id="PF02838">
    <property type="entry name" value="Glyco_hydro_20b"/>
    <property type="match status" value="1"/>
</dbReference>
<evidence type="ECO:0000313" key="10">
    <source>
        <dbReference type="EMBL" id="TKB99105.1"/>
    </source>
</evidence>
<name>A0A4U1C1Y4_9SPHI</name>
<evidence type="ECO:0000313" key="11">
    <source>
        <dbReference type="Proteomes" id="UP000308181"/>
    </source>
</evidence>
<sequence length="843" mass="95263">MKKAIIFLIVLFSQITKIYAQDLASNLSISWELKENNYEGKSQFLASFIISNRGEKSVDLQQAKLYFSYPRTVVSVATNNAKFENLSGEFCRISFGDAFKALAPKASITITYLANGKSMNYTDAPSGLYLVFNQNLSKTYPIKNFKVNAIPAQEKASLKLSPEKVFDKNKAIADIPLTQLQPILPAPNVYQAKTGFFKLNGLVSLNFDADFEQEATFFNQEINQLLGKSLAINNQNGEAQIVFKKIVGLAEEAYQIKVEAQQIILSATNPKGIFYAVQSLKMMFPVNSWAKKQNEIVIPCADVVDAPRFAYRSFMLDVARNFQTKQQVLKILDLLALYKINTLHFHLNDDEGWRLEIPGLPELTEVSAKRGHTLNDKENLHPSYGSGGEVDQFPGSGFYSKADFIEILKYAKARHIQVIPEIETPGHARAAIKAMDARFEKFKIAGNLIEANRYLLRDTLDQSIYKSVQGYRDNVMNIALPSTYNFIEKVIDEVAEMYKTAEAPIKTIHLGGDEVPAGVWQKSPAIQSLMLKENIKNYDDLWYYYLAKANEIVKSKGFYLSGWEEVAMRKTKLDGKAIYIANPDFTTQNFHAYVWNNVWGWGQEDLAYRLANAGYKVVLAPVTNFYFDLAYQKDADEPGLYWGSFVDIDKPFDYNPLDHYKTAKEDVQGNPLDTNIFKGKERLIDFGASNIVGLQSQIWSEKIRGPQELEYMLLPKLLGFAQRAWSKTPEWVLTENKVEADTAYQKDWSWFVNILGKRELPRLSHYAGGFNYRIPTAGAQIIDGKVVANIQFPGLKMMYTTNGVEPNLKSEIYTAPIAAKGIIKFKVFNAEGRAGRTVEIINP</sequence>
<dbReference type="GO" id="GO:0030247">
    <property type="term" value="F:polysaccharide binding"/>
    <property type="evidence" value="ECO:0007669"/>
    <property type="project" value="InterPro"/>
</dbReference>
<dbReference type="InterPro" id="IPR013783">
    <property type="entry name" value="Ig-like_fold"/>
</dbReference>
<dbReference type="PANTHER" id="PTHR22600">
    <property type="entry name" value="BETA-HEXOSAMINIDASE"/>
    <property type="match status" value="1"/>
</dbReference>
<evidence type="ECO:0000256" key="7">
    <source>
        <dbReference type="ARBA" id="ARBA00033000"/>
    </source>
</evidence>
<dbReference type="Gene3D" id="2.60.40.290">
    <property type="match status" value="1"/>
</dbReference>
<keyword evidence="4" id="KW-0378">Hydrolase</keyword>
<dbReference type="CDD" id="cd02847">
    <property type="entry name" value="E_set_Chitobiase_C"/>
    <property type="match status" value="1"/>
</dbReference>
<comment type="caution">
    <text evidence="10">The sequence shown here is derived from an EMBL/GenBank/DDBJ whole genome shotgun (WGS) entry which is preliminary data.</text>
</comment>
<dbReference type="EC" id="3.2.1.52" evidence="3"/>
<dbReference type="SUPFAM" id="SSF51445">
    <property type="entry name" value="(Trans)glycosidases"/>
    <property type="match status" value="1"/>
</dbReference>
<dbReference type="InterPro" id="IPR015883">
    <property type="entry name" value="Glyco_hydro_20_cat"/>
</dbReference>
<dbReference type="Proteomes" id="UP000308181">
    <property type="component" value="Unassembled WGS sequence"/>
</dbReference>
<accession>A0A4U1C1Y4</accession>
<dbReference type="SUPFAM" id="SSF49384">
    <property type="entry name" value="Carbohydrate-binding domain"/>
    <property type="match status" value="1"/>
</dbReference>
<dbReference type="SMART" id="SM01081">
    <property type="entry name" value="CHB_HEX"/>
    <property type="match status" value="1"/>
</dbReference>
<dbReference type="EMBL" id="SWBP01000002">
    <property type="protein sequence ID" value="TKB99105.1"/>
    <property type="molecule type" value="Genomic_DNA"/>
</dbReference>
<reference evidence="10 11" key="1">
    <citation type="submission" date="2019-04" db="EMBL/GenBank/DDBJ databases">
        <title>Pedobacter sp. AR-3-17 sp. nov., isolated from Arctic soil.</title>
        <authorList>
            <person name="Dahal R.H."/>
            <person name="Kim D.-U."/>
        </authorList>
    </citation>
    <scope>NUCLEOTIDE SEQUENCE [LARGE SCALE GENOMIC DNA]</scope>
    <source>
        <strain evidence="10 11">AR-3-17</strain>
    </source>
</reference>
<keyword evidence="11" id="KW-1185">Reference proteome</keyword>
<evidence type="ECO:0000259" key="9">
    <source>
        <dbReference type="SMART" id="SM01081"/>
    </source>
</evidence>
<dbReference type="InterPro" id="IPR008965">
    <property type="entry name" value="CBM2/CBM3_carb-bd_dom_sf"/>
</dbReference>
<dbReference type="Gene3D" id="3.20.20.80">
    <property type="entry name" value="Glycosidases"/>
    <property type="match status" value="1"/>
</dbReference>
<dbReference type="InterPro" id="IPR004867">
    <property type="entry name" value="CHB_C_dom"/>
</dbReference>
<evidence type="ECO:0000256" key="3">
    <source>
        <dbReference type="ARBA" id="ARBA00012663"/>
    </source>
</evidence>
<dbReference type="Pfam" id="PF03174">
    <property type="entry name" value="CHB_HEX_C"/>
    <property type="match status" value="1"/>
</dbReference>
<dbReference type="InterPro" id="IPR012291">
    <property type="entry name" value="CBM2_carb-bd_dom_sf"/>
</dbReference>
<evidence type="ECO:0000256" key="4">
    <source>
        <dbReference type="ARBA" id="ARBA00022801"/>
    </source>
</evidence>
<dbReference type="GO" id="GO:0030203">
    <property type="term" value="P:glycosaminoglycan metabolic process"/>
    <property type="evidence" value="ECO:0007669"/>
    <property type="project" value="TreeGrafter"/>
</dbReference>
<evidence type="ECO:0000256" key="2">
    <source>
        <dbReference type="ARBA" id="ARBA00006285"/>
    </source>
</evidence>
<protein>
    <recommendedName>
        <fullName evidence="3">beta-N-acetylhexosaminidase</fullName>
        <ecNumber evidence="3">3.2.1.52</ecNumber>
    </recommendedName>
    <alternativeName>
        <fullName evidence="6">Beta-N-acetylhexosaminidase</fullName>
    </alternativeName>
    <alternativeName>
        <fullName evidence="7">N-acetyl-beta-glucosaminidase</fullName>
    </alternativeName>
</protein>
<comment type="similarity">
    <text evidence="2">Belongs to the glycosyl hydrolase 20 family.</text>
</comment>
<dbReference type="Gene3D" id="3.30.379.10">
    <property type="entry name" value="Chitobiase/beta-hexosaminidase domain 2-like"/>
    <property type="match status" value="1"/>
</dbReference>
<dbReference type="InterPro" id="IPR004866">
    <property type="entry name" value="CHB/HEX_N_dom"/>
</dbReference>
<evidence type="ECO:0000256" key="5">
    <source>
        <dbReference type="ARBA" id="ARBA00023295"/>
    </source>
</evidence>
<dbReference type="GO" id="GO:0005975">
    <property type="term" value="P:carbohydrate metabolic process"/>
    <property type="evidence" value="ECO:0007669"/>
    <property type="project" value="InterPro"/>
</dbReference>